<dbReference type="Proteomes" id="UP000324996">
    <property type="component" value="Unassembled WGS sequence"/>
</dbReference>
<dbReference type="Pfam" id="PF08240">
    <property type="entry name" value="ADH_N"/>
    <property type="match status" value="1"/>
</dbReference>
<feature type="domain" description="Alcohol dehydrogenase-like N-terminal" evidence="1">
    <location>
        <begin position="2"/>
        <end position="55"/>
    </location>
</feature>
<dbReference type="SUPFAM" id="SSF50129">
    <property type="entry name" value="GroES-like"/>
    <property type="match status" value="1"/>
</dbReference>
<dbReference type="InterPro" id="IPR013154">
    <property type="entry name" value="ADH-like_N"/>
</dbReference>
<evidence type="ECO:0000313" key="2">
    <source>
        <dbReference type="EMBL" id="GER03505.1"/>
    </source>
</evidence>
<dbReference type="InterPro" id="IPR052711">
    <property type="entry name" value="Zinc_ADH-like"/>
</dbReference>
<sequence>MRMTALSLNFRDTLIVHGMYGGKQPLPLTPLSDGAGVVEAVGENVRDLKVGDRVSGVFIRLAGRSA</sequence>
<dbReference type="EMBL" id="BKCN01000004">
    <property type="protein sequence ID" value="GER03505.1"/>
    <property type="molecule type" value="Genomic_DNA"/>
</dbReference>
<comment type="caution">
    <text evidence="2">The sequence shown here is derived from an EMBL/GenBank/DDBJ whole genome shotgun (WGS) entry which is preliminary data.</text>
</comment>
<accession>A0A5A7N783</accession>
<dbReference type="PANTHER" id="PTHR45033:SF2">
    <property type="entry name" value="ZINC-TYPE ALCOHOL DEHYDROGENASE-LIKE PROTEIN C1773.06C"/>
    <property type="match status" value="1"/>
</dbReference>
<dbReference type="Gene3D" id="3.90.180.10">
    <property type="entry name" value="Medium-chain alcohol dehydrogenases, catalytic domain"/>
    <property type="match status" value="1"/>
</dbReference>
<proteinExistence type="predicted"/>
<dbReference type="InterPro" id="IPR011032">
    <property type="entry name" value="GroES-like_sf"/>
</dbReference>
<protein>
    <recommendedName>
        <fullName evidence="1">Alcohol dehydrogenase-like N-terminal domain-containing protein</fullName>
    </recommendedName>
</protein>
<keyword evidence="3" id="KW-1185">Reference proteome</keyword>
<dbReference type="AlphaFoldDB" id="A0A5A7N783"/>
<evidence type="ECO:0000313" key="3">
    <source>
        <dbReference type="Proteomes" id="UP000324996"/>
    </source>
</evidence>
<name>A0A5A7N783_9PROT</name>
<gene>
    <name evidence="2" type="ORF">JCM17846_11870</name>
</gene>
<evidence type="ECO:0000259" key="1">
    <source>
        <dbReference type="Pfam" id="PF08240"/>
    </source>
</evidence>
<dbReference type="PANTHER" id="PTHR45033">
    <property type="match status" value="1"/>
</dbReference>
<reference evidence="2 3" key="1">
    <citation type="submission" date="2019-09" db="EMBL/GenBank/DDBJ databases">
        <title>NBRP : Genome information of microbial organism related human and environment.</title>
        <authorList>
            <person name="Hattori M."/>
            <person name="Oshima K."/>
            <person name="Inaba H."/>
            <person name="Suda W."/>
            <person name="Sakamoto M."/>
            <person name="Iino T."/>
            <person name="Kitahara M."/>
            <person name="Oshida Y."/>
            <person name="Iida T."/>
            <person name="Kudo T."/>
            <person name="Itoh T."/>
            <person name="Ohkuma M."/>
        </authorList>
    </citation>
    <scope>NUCLEOTIDE SEQUENCE [LARGE SCALE GENOMIC DNA]</scope>
    <source>
        <strain evidence="2 3">Q-1</strain>
    </source>
</reference>
<organism evidence="2 3">
    <name type="scientific">Iodidimonas nitroreducens</name>
    <dbReference type="NCBI Taxonomy" id="1236968"/>
    <lineage>
        <taxon>Bacteria</taxon>
        <taxon>Pseudomonadati</taxon>
        <taxon>Pseudomonadota</taxon>
        <taxon>Alphaproteobacteria</taxon>
        <taxon>Iodidimonadales</taxon>
        <taxon>Iodidimonadaceae</taxon>
        <taxon>Iodidimonas</taxon>
    </lineage>
</organism>